<protein>
    <submittedName>
        <fullName evidence="1">Uncharacterized protein</fullName>
    </submittedName>
</protein>
<keyword evidence="2" id="KW-1185">Reference proteome</keyword>
<accession>A0A934VLP2</accession>
<evidence type="ECO:0000313" key="2">
    <source>
        <dbReference type="Proteomes" id="UP000617628"/>
    </source>
</evidence>
<name>A0A934VLP2_9BACT</name>
<evidence type="ECO:0000313" key="1">
    <source>
        <dbReference type="EMBL" id="MBK1877971.1"/>
    </source>
</evidence>
<proteinExistence type="predicted"/>
<dbReference type="RefSeq" id="WP_200356184.1">
    <property type="nucleotide sequence ID" value="NZ_JAENIL010000024.1"/>
</dbReference>
<dbReference type="Gene3D" id="1.10.30.50">
    <property type="match status" value="1"/>
</dbReference>
<dbReference type="Proteomes" id="UP000617628">
    <property type="component" value="Unassembled WGS sequence"/>
</dbReference>
<organism evidence="1 2">
    <name type="scientific">Pelagicoccus mobilis</name>
    <dbReference type="NCBI Taxonomy" id="415221"/>
    <lineage>
        <taxon>Bacteria</taxon>
        <taxon>Pseudomonadati</taxon>
        <taxon>Verrucomicrobiota</taxon>
        <taxon>Opitutia</taxon>
        <taxon>Puniceicoccales</taxon>
        <taxon>Pelagicoccaceae</taxon>
        <taxon>Pelagicoccus</taxon>
    </lineage>
</organism>
<sequence length="370" mass="43052">MLFAYPIAATEENWIHVTLVSLLTDVHTKLNSGNEPTKWPDCLPEAHRDSLKLKRSLRSSLKTYIEEVAKLDNPDRDRIQNCLQQQNEIESLLAGTSNCETIEDLPESIQGPIKELFDCGFKFVKELGIRDRHYCRIYDDLADKDCPFCGIEPFDAPVGSSPKIRPKLKKVAEDLDHYLPKSKYPFAATNLRNLVPSGKKCNGIKHDQDTLHDEGGNRSQVFDPYQSEPISISLIESEPFEDAESQTPDWRISFEPQSPKCETWDRLFNICERWIENDLQPHYMKWLKEFALWCRKRIPEEEITRDSLLTKLEQYYTDERDSNRAGRERFRALVIAMILHHCNTGNERLIEFITNAIRYSLPPNRIPIRE</sequence>
<reference evidence="1" key="1">
    <citation type="submission" date="2021-01" db="EMBL/GenBank/DDBJ databases">
        <title>Modified the classification status of verrucomicrobia.</title>
        <authorList>
            <person name="Feng X."/>
        </authorList>
    </citation>
    <scope>NUCLEOTIDE SEQUENCE</scope>
    <source>
        <strain evidence="1">KCTC 13126</strain>
    </source>
</reference>
<dbReference type="AlphaFoldDB" id="A0A934VLP2"/>
<gene>
    <name evidence="1" type="ORF">JIN87_13925</name>
</gene>
<dbReference type="EMBL" id="JAENIL010000024">
    <property type="protein sequence ID" value="MBK1877971.1"/>
    <property type="molecule type" value="Genomic_DNA"/>
</dbReference>
<comment type="caution">
    <text evidence="1">The sequence shown here is derived from an EMBL/GenBank/DDBJ whole genome shotgun (WGS) entry which is preliminary data.</text>
</comment>